<gene>
    <name evidence="1" type="ORF">CHLNCDRAFT_142643</name>
</gene>
<dbReference type="AlphaFoldDB" id="E1ZUM6"/>
<proteinExistence type="predicted"/>
<protein>
    <submittedName>
        <fullName evidence="1">Uncharacterized protein</fullName>
    </submittedName>
</protein>
<dbReference type="InParanoid" id="E1ZUM6"/>
<feature type="non-terminal residue" evidence="1">
    <location>
        <position position="309"/>
    </location>
</feature>
<dbReference type="STRING" id="554065.E1ZUM6"/>
<dbReference type="Proteomes" id="UP000008141">
    <property type="component" value="Unassembled WGS sequence"/>
</dbReference>
<dbReference type="SUPFAM" id="SSF63411">
    <property type="entry name" value="LuxS/MPP-like metallohydrolase"/>
    <property type="match status" value="1"/>
</dbReference>
<keyword evidence="2" id="KW-1185">Reference proteome</keyword>
<dbReference type="GO" id="GO:0046872">
    <property type="term" value="F:metal ion binding"/>
    <property type="evidence" value="ECO:0007669"/>
    <property type="project" value="InterPro"/>
</dbReference>
<accession>E1ZUM6</accession>
<dbReference type="Gene3D" id="3.30.830.10">
    <property type="entry name" value="Metalloenzyme, LuxS/M16 peptidase-like"/>
    <property type="match status" value="1"/>
</dbReference>
<dbReference type="KEGG" id="cvr:CHLNCDRAFT_142643"/>
<dbReference type="OrthoDB" id="952271at2759"/>
<dbReference type="eggNOG" id="KOG0959">
    <property type="taxonomic scope" value="Eukaryota"/>
</dbReference>
<reference evidence="1 2" key="1">
    <citation type="journal article" date="2010" name="Plant Cell">
        <title>The Chlorella variabilis NC64A genome reveals adaptation to photosymbiosis, coevolution with viruses, and cryptic sex.</title>
        <authorList>
            <person name="Blanc G."/>
            <person name="Duncan G."/>
            <person name="Agarkova I."/>
            <person name="Borodovsky M."/>
            <person name="Gurnon J."/>
            <person name="Kuo A."/>
            <person name="Lindquist E."/>
            <person name="Lucas S."/>
            <person name="Pangilinan J."/>
            <person name="Polle J."/>
            <person name="Salamov A."/>
            <person name="Terry A."/>
            <person name="Yamada T."/>
            <person name="Dunigan D.D."/>
            <person name="Grigoriev I.V."/>
            <person name="Claverie J.M."/>
            <person name="Van Etten J.L."/>
        </authorList>
    </citation>
    <scope>NUCLEOTIDE SEQUENCE [LARGE SCALE GENOMIC DNA]</scope>
    <source>
        <strain evidence="1 2">NC64A</strain>
    </source>
</reference>
<organism evidence="2">
    <name type="scientific">Chlorella variabilis</name>
    <name type="common">Green alga</name>
    <dbReference type="NCBI Taxonomy" id="554065"/>
    <lineage>
        <taxon>Eukaryota</taxon>
        <taxon>Viridiplantae</taxon>
        <taxon>Chlorophyta</taxon>
        <taxon>core chlorophytes</taxon>
        <taxon>Trebouxiophyceae</taxon>
        <taxon>Chlorellales</taxon>
        <taxon>Chlorellaceae</taxon>
        <taxon>Chlorella clade</taxon>
        <taxon>Chlorella</taxon>
    </lineage>
</organism>
<name>E1ZUM6_CHLVA</name>
<dbReference type="RefSeq" id="XP_005842601.1">
    <property type="nucleotide sequence ID" value="XM_005842544.1"/>
</dbReference>
<sequence length="309" mass="33387">VPDALLPDEVVEALVAERRPRFVPLDGGASTSAGGGAGAAPGHGGVVQLRLSNGIRVNYRRTDNEPRGAMLRLVAAGGRATEGQGAGPLGTGVMALGTRTLSEAGTVGGWNREQVELFCISKLINCVLETDEEFVCMDFHFAVSDGGVASVLQLLHLFLEQPRWEAAAMERSKQQYLSHYRSLSKSLERATADRILQARRRRRQQLNAYHFFRCFCGHLAGGAAAGGRPPLAPARGLGWRARCARLPLHLSDIPALLPACCPPTPCRGEQAMLGPDRRFRDPNPEEIAALDLESMRLAVMRQIHAGNVE</sequence>
<evidence type="ECO:0000313" key="2">
    <source>
        <dbReference type="Proteomes" id="UP000008141"/>
    </source>
</evidence>
<dbReference type="GeneID" id="17349902"/>
<evidence type="ECO:0000313" key="1">
    <source>
        <dbReference type="EMBL" id="EFN50469.1"/>
    </source>
</evidence>
<dbReference type="InterPro" id="IPR011249">
    <property type="entry name" value="Metalloenz_LuxS/M16"/>
</dbReference>
<dbReference type="EMBL" id="GL434121">
    <property type="protein sequence ID" value="EFN50469.1"/>
    <property type="molecule type" value="Genomic_DNA"/>
</dbReference>
<feature type="non-terminal residue" evidence="1">
    <location>
        <position position="1"/>
    </location>
</feature>